<comment type="caution">
    <text evidence="1">The sequence shown here is derived from an EMBL/GenBank/DDBJ whole genome shotgun (WGS) entry which is preliminary data.</text>
</comment>
<proteinExistence type="predicted"/>
<gene>
    <name evidence="1" type="ORF">TIFTF001_001401</name>
</gene>
<keyword evidence="2" id="KW-1185">Reference proteome</keyword>
<evidence type="ECO:0000313" key="2">
    <source>
        <dbReference type="Proteomes" id="UP001187192"/>
    </source>
</evidence>
<reference evidence="1" key="1">
    <citation type="submission" date="2023-07" db="EMBL/GenBank/DDBJ databases">
        <title>draft genome sequence of fig (Ficus carica).</title>
        <authorList>
            <person name="Takahashi T."/>
            <person name="Nishimura K."/>
        </authorList>
    </citation>
    <scope>NUCLEOTIDE SEQUENCE</scope>
</reference>
<organism evidence="1 2">
    <name type="scientific">Ficus carica</name>
    <name type="common">Common fig</name>
    <dbReference type="NCBI Taxonomy" id="3494"/>
    <lineage>
        <taxon>Eukaryota</taxon>
        <taxon>Viridiplantae</taxon>
        <taxon>Streptophyta</taxon>
        <taxon>Embryophyta</taxon>
        <taxon>Tracheophyta</taxon>
        <taxon>Spermatophyta</taxon>
        <taxon>Magnoliopsida</taxon>
        <taxon>eudicotyledons</taxon>
        <taxon>Gunneridae</taxon>
        <taxon>Pentapetalae</taxon>
        <taxon>rosids</taxon>
        <taxon>fabids</taxon>
        <taxon>Rosales</taxon>
        <taxon>Moraceae</taxon>
        <taxon>Ficeae</taxon>
        <taxon>Ficus</taxon>
    </lineage>
</organism>
<dbReference type="EMBL" id="BTGU01000001">
    <property type="protein sequence ID" value="GMN26741.1"/>
    <property type="molecule type" value="Genomic_DNA"/>
</dbReference>
<sequence>MDNLENLNHDLEFIVEKSSLSSGPIGYSSNAIYIASSSSYNIDFIKEESVSRWKRNVRCRSYARDLKDMQSHLQSHIMYLLLNQWKNKGHGVQVFNQLPRRVSYHITKKRGGGHWLRSAFNGVSNWKSFSVDIKVKNMSEIES</sequence>
<accession>A0AA88CR34</accession>
<name>A0AA88CR34_FICCA</name>
<dbReference type="Proteomes" id="UP001187192">
    <property type="component" value="Unassembled WGS sequence"/>
</dbReference>
<evidence type="ECO:0000313" key="1">
    <source>
        <dbReference type="EMBL" id="GMN26741.1"/>
    </source>
</evidence>
<dbReference type="AlphaFoldDB" id="A0AA88CR34"/>
<protein>
    <submittedName>
        <fullName evidence="1">Uncharacterized protein</fullName>
    </submittedName>
</protein>